<accession>A0ABQ9EYD4</accession>
<gene>
    <name evidence="15" type="ORF">KUTeg_012023</name>
</gene>
<dbReference type="InterPro" id="IPR031481">
    <property type="entry name" value="Glyco_tran_10_N"/>
</dbReference>
<keyword evidence="7" id="KW-0735">Signal-anchor</keyword>
<evidence type="ECO:0000256" key="5">
    <source>
        <dbReference type="ARBA" id="ARBA00022679"/>
    </source>
</evidence>
<feature type="domain" description="Fucosyltransferase C-terminal" evidence="13">
    <location>
        <begin position="243"/>
        <end position="313"/>
    </location>
</feature>
<dbReference type="PANTHER" id="PTHR48438:SF1">
    <property type="entry name" value="ALPHA-(1,3)-FUCOSYLTRANSFERASE C-RELATED"/>
    <property type="match status" value="1"/>
</dbReference>
<dbReference type="EC" id="2.4.1.-" evidence="12"/>
<evidence type="ECO:0000256" key="6">
    <source>
        <dbReference type="ARBA" id="ARBA00022692"/>
    </source>
</evidence>
<evidence type="ECO:0000256" key="3">
    <source>
        <dbReference type="ARBA" id="ARBA00008919"/>
    </source>
</evidence>
<dbReference type="Proteomes" id="UP001217089">
    <property type="component" value="Unassembled WGS sequence"/>
</dbReference>
<dbReference type="SUPFAM" id="SSF53756">
    <property type="entry name" value="UDP-Glycosyltransferase/glycogen phosphorylase"/>
    <property type="match status" value="2"/>
</dbReference>
<dbReference type="InterPro" id="IPR038577">
    <property type="entry name" value="GT10-like_C_sf"/>
</dbReference>
<keyword evidence="8" id="KW-1133">Transmembrane helix</keyword>
<dbReference type="InterPro" id="IPR001503">
    <property type="entry name" value="Glyco_trans_10"/>
</dbReference>
<evidence type="ECO:0000256" key="7">
    <source>
        <dbReference type="ARBA" id="ARBA00022968"/>
    </source>
</evidence>
<feature type="domain" description="Fucosyltransferase C-terminal" evidence="13">
    <location>
        <begin position="476"/>
        <end position="650"/>
    </location>
</feature>
<evidence type="ECO:0000313" key="15">
    <source>
        <dbReference type="EMBL" id="KAJ8310158.1"/>
    </source>
</evidence>
<proteinExistence type="inferred from homology"/>
<feature type="domain" description="Fucosyltransferase N-terminal" evidence="14">
    <location>
        <begin position="125"/>
        <end position="222"/>
    </location>
</feature>
<comment type="subcellular location">
    <subcellularLocation>
        <location evidence="1">Golgi apparatus membrane</location>
        <topology evidence="1">Single-pass type II membrane protein</topology>
    </subcellularLocation>
    <subcellularLocation>
        <location evidence="12">Golgi apparatus</location>
        <location evidence="12">Golgi stack membrane</location>
        <topology evidence="12">Single-pass type II membrane protein</topology>
    </subcellularLocation>
</comment>
<feature type="domain" description="Fucosyltransferase N-terminal" evidence="14">
    <location>
        <begin position="365"/>
        <end position="451"/>
    </location>
</feature>
<evidence type="ECO:0000259" key="13">
    <source>
        <dbReference type="Pfam" id="PF00852"/>
    </source>
</evidence>
<evidence type="ECO:0000256" key="11">
    <source>
        <dbReference type="ARBA" id="ARBA00023180"/>
    </source>
</evidence>
<evidence type="ECO:0000256" key="4">
    <source>
        <dbReference type="ARBA" id="ARBA00022676"/>
    </source>
</evidence>
<dbReference type="Pfam" id="PF17039">
    <property type="entry name" value="Glyco_tran_10_N"/>
    <property type="match status" value="2"/>
</dbReference>
<evidence type="ECO:0000256" key="1">
    <source>
        <dbReference type="ARBA" id="ARBA00004323"/>
    </source>
</evidence>
<dbReference type="Pfam" id="PF00852">
    <property type="entry name" value="Glyco_transf_10"/>
    <property type="match status" value="2"/>
</dbReference>
<reference evidence="15 16" key="1">
    <citation type="submission" date="2022-12" db="EMBL/GenBank/DDBJ databases">
        <title>Chromosome-level genome of Tegillarca granosa.</title>
        <authorList>
            <person name="Kim J."/>
        </authorList>
    </citation>
    <scope>NUCLEOTIDE SEQUENCE [LARGE SCALE GENOMIC DNA]</scope>
    <source>
        <strain evidence="15">Teg-2019</strain>
        <tissue evidence="15">Adductor muscle</tissue>
    </source>
</reference>
<keyword evidence="16" id="KW-1185">Reference proteome</keyword>
<keyword evidence="6 12" id="KW-0812">Transmembrane</keyword>
<dbReference type="PANTHER" id="PTHR48438">
    <property type="entry name" value="ALPHA-(1,3)-FUCOSYLTRANSFERASE C-RELATED"/>
    <property type="match status" value="1"/>
</dbReference>
<dbReference type="EMBL" id="JARBDR010000640">
    <property type="protein sequence ID" value="KAJ8310158.1"/>
    <property type="molecule type" value="Genomic_DNA"/>
</dbReference>
<evidence type="ECO:0000313" key="16">
    <source>
        <dbReference type="Proteomes" id="UP001217089"/>
    </source>
</evidence>
<comment type="caution">
    <text evidence="15">The sequence shown here is derived from an EMBL/GenBank/DDBJ whole genome shotgun (WGS) entry which is preliminary data.</text>
</comment>
<evidence type="ECO:0000256" key="2">
    <source>
        <dbReference type="ARBA" id="ARBA00004922"/>
    </source>
</evidence>
<organism evidence="15 16">
    <name type="scientific">Tegillarca granosa</name>
    <name type="common">Malaysian cockle</name>
    <name type="synonym">Anadara granosa</name>
    <dbReference type="NCBI Taxonomy" id="220873"/>
    <lineage>
        <taxon>Eukaryota</taxon>
        <taxon>Metazoa</taxon>
        <taxon>Spiralia</taxon>
        <taxon>Lophotrochozoa</taxon>
        <taxon>Mollusca</taxon>
        <taxon>Bivalvia</taxon>
        <taxon>Autobranchia</taxon>
        <taxon>Pteriomorphia</taxon>
        <taxon>Arcoida</taxon>
        <taxon>Arcoidea</taxon>
        <taxon>Arcidae</taxon>
        <taxon>Tegillarca</taxon>
    </lineage>
</organism>
<dbReference type="Gene3D" id="3.40.50.11660">
    <property type="entry name" value="Glycosyl transferase family 10, C-terminal domain"/>
    <property type="match status" value="2"/>
</dbReference>
<sequence>MDVTEITTTVLTMIHIQLKLLIDNSKELTDNLNVKNDRKTSLQSSQTTGTVPESLMLNLRNNSFNNTKIMDRKYNHGNGNVLNNIWYASNTNDRIISQLNFRPTKNHKFTNTVQNILLDWGTGHWNVPEEDRIFHNLKCKVRNCKLLSNINGKERVNARLFNHNIIFVDYLELSKQYLRTKDEIWIIGIMESPNWTPVYQGLQNVFNWTATYRIDSTIPMPYFKWQKYKRSEKTKYSKINFAKGKTKKVAMFISHCDTVNQRLQYAQELGKYISVDIYGACGNQSCFRKNEKKCLEMLKNNYKFYLSFENIRFNEGIYHGKVDIWDANRLNDRILEQMKFKPRLVSDECKVIYLEQDFGVPEGKTVFDKEKCPVKNCLLTNDLKQQPEAHARLFKDVNNRYVSNAHKTRDQIWILFLLESPLATPNFCDLNTYLFNWTATYRIDSTIVAPYEKWEQHKSPTKQIANYHRQKNFALGKKKKVAIFVSNCFSKNDRLSVVKELAEHIDVEIYGGCGSKICSRDKADKCLHMLGKDYKFYLAFENSNCRDYITEKFFRNALMSDVLPVVMGAHPDDYRKVAPPNSYIHIEDFKSPKELAEYLHKLDKNDTLYNEYFKWKGTGSFINTKFWCRLCAMLNDPNKPELVVENMESWWRPPKNFTTAKN</sequence>
<keyword evidence="9 12" id="KW-0333">Golgi apparatus</keyword>
<name>A0ABQ9EYD4_TEGGR</name>
<dbReference type="InterPro" id="IPR055270">
    <property type="entry name" value="Glyco_tran_10_C"/>
</dbReference>
<evidence type="ECO:0000256" key="8">
    <source>
        <dbReference type="ARBA" id="ARBA00022989"/>
    </source>
</evidence>
<keyword evidence="11" id="KW-0325">Glycoprotein</keyword>
<evidence type="ECO:0000256" key="9">
    <source>
        <dbReference type="ARBA" id="ARBA00023034"/>
    </source>
</evidence>
<keyword evidence="4 12" id="KW-0328">Glycosyltransferase</keyword>
<comment type="similarity">
    <text evidence="3 12">Belongs to the glycosyltransferase 10 family.</text>
</comment>
<keyword evidence="10" id="KW-0472">Membrane</keyword>
<evidence type="ECO:0000256" key="12">
    <source>
        <dbReference type="RuleBase" id="RU003832"/>
    </source>
</evidence>
<evidence type="ECO:0000259" key="14">
    <source>
        <dbReference type="Pfam" id="PF17039"/>
    </source>
</evidence>
<evidence type="ECO:0000256" key="10">
    <source>
        <dbReference type="ARBA" id="ARBA00023136"/>
    </source>
</evidence>
<keyword evidence="5 12" id="KW-0808">Transferase</keyword>
<comment type="pathway">
    <text evidence="2">Protein modification; protein glycosylation.</text>
</comment>
<protein>
    <recommendedName>
        <fullName evidence="12">Fucosyltransferase</fullName>
        <ecNumber evidence="12">2.4.1.-</ecNumber>
    </recommendedName>
</protein>